<evidence type="ECO:0000313" key="1">
    <source>
        <dbReference type="EMBL" id="MEQ2175051.1"/>
    </source>
</evidence>
<reference evidence="1 2" key="1">
    <citation type="submission" date="2021-06" db="EMBL/GenBank/DDBJ databases">
        <authorList>
            <person name="Palmer J.M."/>
        </authorList>
    </citation>
    <scope>NUCLEOTIDE SEQUENCE [LARGE SCALE GENOMIC DNA]</scope>
    <source>
        <strain evidence="1 2">GA_2019</strain>
        <tissue evidence="1">Muscle</tissue>
    </source>
</reference>
<gene>
    <name evidence="1" type="ORF">GOODEAATRI_014252</name>
</gene>
<sequence length="128" mass="14417">MENTASDNAFRMRSAHGPRDQQACWNSSPVSDLLVVRLLRCTSRAARQIFLNLQLRSILLSRDQMSPAKELAQPWMVQVARANWLRNSSASASGLSIFRASRCLMRALRVCGPEPTRMWRKGLSLGET</sequence>
<dbReference type="EMBL" id="JAHRIO010050970">
    <property type="protein sequence ID" value="MEQ2175051.1"/>
    <property type="molecule type" value="Genomic_DNA"/>
</dbReference>
<organism evidence="1 2">
    <name type="scientific">Goodea atripinnis</name>
    <dbReference type="NCBI Taxonomy" id="208336"/>
    <lineage>
        <taxon>Eukaryota</taxon>
        <taxon>Metazoa</taxon>
        <taxon>Chordata</taxon>
        <taxon>Craniata</taxon>
        <taxon>Vertebrata</taxon>
        <taxon>Euteleostomi</taxon>
        <taxon>Actinopterygii</taxon>
        <taxon>Neopterygii</taxon>
        <taxon>Teleostei</taxon>
        <taxon>Neoteleostei</taxon>
        <taxon>Acanthomorphata</taxon>
        <taxon>Ovalentaria</taxon>
        <taxon>Atherinomorphae</taxon>
        <taxon>Cyprinodontiformes</taxon>
        <taxon>Goodeidae</taxon>
        <taxon>Goodea</taxon>
    </lineage>
</organism>
<proteinExistence type="predicted"/>
<protein>
    <submittedName>
        <fullName evidence="1">Uncharacterized protein</fullName>
    </submittedName>
</protein>
<keyword evidence="2" id="KW-1185">Reference proteome</keyword>
<accession>A0ABV0NUF0</accession>
<name>A0ABV0NUF0_9TELE</name>
<comment type="caution">
    <text evidence="1">The sequence shown here is derived from an EMBL/GenBank/DDBJ whole genome shotgun (WGS) entry which is preliminary data.</text>
</comment>
<evidence type="ECO:0000313" key="2">
    <source>
        <dbReference type="Proteomes" id="UP001476798"/>
    </source>
</evidence>
<dbReference type="Proteomes" id="UP001476798">
    <property type="component" value="Unassembled WGS sequence"/>
</dbReference>